<dbReference type="SUPFAM" id="SSF55874">
    <property type="entry name" value="ATPase domain of HSP90 chaperone/DNA topoisomerase II/histidine kinase"/>
    <property type="match status" value="1"/>
</dbReference>
<evidence type="ECO:0000259" key="11">
    <source>
        <dbReference type="PROSITE" id="PS50109"/>
    </source>
</evidence>
<dbReference type="EMBL" id="QKZR01000001">
    <property type="protein sequence ID" value="PZX43902.1"/>
    <property type="molecule type" value="Genomic_DNA"/>
</dbReference>
<evidence type="ECO:0000256" key="3">
    <source>
        <dbReference type="ARBA" id="ARBA00022553"/>
    </source>
</evidence>
<dbReference type="InterPro" id="IPR005467">
    <property type="entry name" value="His_kinase_dom"/>
</dbReference>
<keyword evidence="9" id="KW-0812">Transmembrane</keyword>
<evidence type="ECO:0000256" key="4">
    <source>
        <dbReference type="ARBA" id="ARBA00022679"/>
    </source>
</evidence>
<keyword evidence="8" id="KW-0175">Coiled coil</keyword>
<dbReference type="GO" id="GO:0016301">
    <property type="term" value="F:kinase activity"/>
    <property type="evidence" value="ECO:0007669"/>
    <property type="project" value="UniProtKB-KW"/>
</dbReference>
<dbReference type="PANTHER" id="PTHR41523:SF8">
    <property type="entry name" value="ETHYLENE RESPONSE SENSOR PROTEIN"/>
    <property type="match status" value="1"/>
</dbReference>
<organism evidence="12 13">
    <name type="scientific">Nonlabens dokdonensis</name>
    <dbReference type="NCBI Taxonomy" id="328515"/>
    <lineage>
        <taxon>Bacteria</taxon>
        <taxon>Pseudomonadati</taxon>
        <taxon>Bacteroidota</taxon>
        <taxon>Flavobacteriia</taxon>
        <taxon>Flavobacteriales</taxon>
        <taxon>Flavobacteriaceae</taxon>
        <taxon>Nonlabens</taxon>
    </lineage>
</organism>
<evidence type="ECO:0000256" key="8">
    <source>
        <dbReference type="SAM" id="Coils"/>
    </source>
</evidence>
<keyword evidence="7" id="KW-0067">ATP-binding</keyword>
<evidence type="ECO:0000313" key="12">
    <source>
        <dbReference type="EMBL" id="PZX43902.1"/>
    </source>
</evidence>
<evidence type="ECO:0000313" key="13">
    <source>
        <dbReference type="Proteomes" id="UP000248584"/>
    </source>
</evidence>
<evidence type="ECO:0000256" key="10">
    <source>
        <dbReference type="SAM" id="SignalP"/>
    </source>
</evidence>
<sequence>MKFISLHFILILYSLVCYGQGNQPSAQAYFINSKNKELSIEQRIKFIDSAITVSNADSTTLKYISYKSSIYSKQRDFDKALITANELLQTAKERNSLFYIAKAQFKLGLYYAKLNQFEKSYNWYFKSSMTYEKLEDYFNFSKCLLRLSMLQHNNGNFIQSEELITKALKRLPKNEIKLRFDFYYQLAYSSLELADKNSVNHWGNESLKNAQTAIDSSLVYNLYGLLAHEDSKYIKALDYYNKALSFRNIYNERHQLMIQSNKALSNAMLDDRSSIDELNRIISEKQELSSDVLTYASLIHLSKTYTHFKELDKAAVVLNKAYTIAEDISSKEAQQESLGLLIDIDKANSFQIRHYKTTTEQLEKNRTQLTRTFDKINLQTEQAINNNLQLKAEKAEQEVLLAQENKRKWQLGGGLGASLIGLGIFGFYYRRNKKQKELIESLQKELHHRVKNNLSIIDTFIEVAKEEFDDLKFTDKLTELQNRIDSINEVHQQLYQKEDVTNLNLKEYIKTLSDNVSSSFSNERIIIENDINDTIEIQADRSFSIGLIINEFLTNSFKYGFETEEKGLVKIKVQEDKTSYQLYLSDNGKGLPEGFDIEQLESFGLRIIKLLSQQLDGSFELRNENGVHLDVTFPK</sequence>
<feature type="chain" id="PRO_5046522874" description="histidine kinase" evidence="10">
    <location>
        <begin position="20"/>
        <end position="635"/>
    </location>
</feature>
<keyword evidence="10" id="KW-0732">Signal</keyword>
<name>A0ABX5Q290_9FLAO</name>
<keyword evidence="9" id="KW-0472">Membrane</keyword>
<keyword evidence="13" id="KW-1185">Reference proteome</keyword>
<dbReference type="PANTHER" id="PTHR41523">
    <property type="entry name" value="TWO-COMPONENT SYSTEM SENSOR PROTEIN"/>
    <property type="match status" value="1"/>
</dbReference>
<evidence type="ECO:0000256" key="6">
    <source>
        <dbReference type="ARBA" id="ARBA00022777"/>
    </source>
</evidence>
<accession>A0ABX5Q290</accession>
<feature type="coiled-coil region" evidence="8">
    <location>
        <begin position="359"/>
        <end position="407"/>
    </location>
</feature>
<dbReference type="InterPro" id="IPR019734">
    <property type="entry name" value="TPR_rpt"/>
</dbReference>
<dbReference type="RefSeq" id="WP_041566950.1">
    <property type="nucleotide sequence ID" value="NZ_QKZR01000001.1"/>
</dbReference>
<feature type="signal peptide" evidence="10">
    <location>
        <begin position="1"/>
        <end position="19"/>
    </location>
</feature>
<evidence type="ECO:0000256" key="7">
    <source>
        <dbReference type="ARBA" id="ARBA00022840"/>
    </source>
</evidence>
<keyword evidence="5" id="KW-0547">Nucleotide-binding</keyword>
<dbReference type="EC" id="2.7.13.3" evidence="2"/>
<dbReference type="Gene3D" id="3.30.565.10">
    <property type="entry name" value="Histidine kinase-like ATPase, C-terminal domain"/>
    <property type="match status" value="1"/>
</dbReference>
<comment type="caution">
    <text evidence="12">The sequence shown here is derived from an EMBL/GenBank/DDBJ whole genome shotgun (WGS) entry which is preliminary data.</text>
</comment>
<proteinExistence type="predicted"/>
<keyword evidence="9" id="KW-1133">Transmembrane helix</keyword>
<feature type="transmembrane region" description="Helical" evidence="9">
    <location>
        <begin position="409"/>
        <end position="429"/>
    </location>
</feature>
<evidence type="ECO:0000256" key="1">
    <source>
        <dbReference type="ARBA" id="ARBA00000085"/>
    </source>
</evidence>
<dbReference type="InterPro" id="IPR011990">
    <property type="entry name" value="TPR-like_helical_dom_sf"/>
</dbReference>
<evidence type="ECO:0000256" key="9">
    <source>
        <dbReference type="SAM" id="Phobius"/>
    </source>
</evidence>
<dbReference type="PROSITE" id="PS50109">
    <property type="entry name" value="HIS_KIN"/>
    <property type="match status" value="1"/>
</dbReference>
<evidence type="ECO:0000256" key="5">
    <source>
        <dbReference type="ARBA" id="ARBA00022741"/>
    </source>
</evidence>
<dbReference type="Gene3D" id="3.30.450.20">
    <property type="entry name" value="PAS domain"/>
    <property type="match status" value="1"/>
</dbReference>
<dbReference type="Pfam" id="PF02518">
    <property type="entry name" value="HATPase_c"/>
    <property type="match status" value="1"/>
</dbReference>
<reference evidence="12 13" key="1">
    <citation type="submission" date="2018-06" db="EMBL/GenBank/DDBJ databases">
        <title>Genomic Encyclopedia of Archaeal and Bacterial Type Strains, Phase II (KMG-II): from individual species to whole genera.</title>
        <authorList>
            <person name="Goeker M."/>
        </authorList>
    </citation>
    <scope>NUCLEOTIDE SEQUENCE [LARGE SCALE GENOMIC DNA]</scope>
    <source>
        <strain evidence="12 13">DSM 17205</strain>
    </source>
</reference>
<comment type="catalytic activity">
    <reaction evidence="1">
        <text>ATP + protein L-histidine = ADP + protein N-phospho-L-histidine.</text>
        <dbReference type="EC" id="2.7.13.3"/>
    </reaction>
</comment>
<dbReference type="Proteomes" id="UP000248584">
    <property type="component" value="Unassembled WGS sequence"/>
</dbReference>
<keyword evidence="6 12" id="KW-0418">Kinase</keyword>
<dbReference type="Pfam" id="PF07568">
    <property type="entry name" value="HisKA_2"/>
    <property type="match status" value="1"/>
</dbReference>
<dbReference type="InterPro" id="IPR036890">
    <property type="entry name" value="HATPase_C_sf"/>
</dbReference>
<dbReference type="InterPro" id="IPR003594">
    <property type="entry name" value="HATPase_dom"/>
</dbReference>
<evidence type="ECO:0000256" key="2">
    <source>
        <dbReference type="ARBA" id="ARBA00012438"/>
    </source>
</evidence>
<feature type="domain" description="Histidine kinase" evidence="11">
    <location>
        <begin position="445"/>
        <end position="635"/>
    </location>
</feature>
<dbReference type="InterPro" id="IPR011495">
    <property type="entry name" value="Sig_transdc_His_kin_sub2_dim/P"/>
</dbReference>
<dbReference type="SUPFAM" id="SSF48452">
    <property type="entry name" value="TPR-like"/>
    <property type="match status" value="2"/>
</dbReference>
<protein>
    <recommendedName>
        <fullName evidence="2">histidine kinase</fullName>
        <ecNumber evidence="2">2.7.13.3</ecNumber>
    </recommendedName>
</protein>
<dbReference type="Gene3D" id="1.25.40.10">
    <property type="entry name" value="Tetratricopeptide repeat domain"/>
    <property type="match status" value="1"/>
</dbReference>
<keyword evidence="4" id="KW-0808">Transferase</keyword>
<keyword evidence="3" id="KW-0597">Phosphoprotein</keyword>
<dbReference type="SMART" id="SM00028">
    <property type="entry name" value="TPR"/>
    <property type="match status" value="5"/>
</dbReference>
<gene>
    <name evidence="12" type="ORF">LX97_00907</name>
</gene>